<dbReference type="STRING" id="42253.NITMOv2_3804"/>
<evidence type="ECO:0000313" key="2">
    <source>
        <dbReference type="Proteomes" id="UP000069205"/>
    </source>
</evidence>
<proteinExistence type="predicted"/>
<dbReference type="AlphaFoldDB" id="A0A0K2GH62"/>
<organism evidence="1 2">
    <name type="scientific">Nitrospira moscoviensis</name>
    <dbReference type="NCBI Taxonomy" id="42253"/>
    <lineage>
        <taxon>Bacteria</taxon>
        <taxon>Pseudomonadati</taxon>
        <taxon>Nitrospirota</taxon>
        <taxon>Nitrospiria</taxon>
        <taxon>Nitrospirales</taxon>
        <taxon>Nitrospiraceae</taxon>
        <taxon>Nitrospira</taxon>
    </lineage>
</organism>
<name>A0A0K2GH62_NITMO</name>
<protein>
    <submittedName>
        <fullName evidence="1">Uncharacterized protein</fullName>
    </submittedName>
</protein>
<dbReference type="Proteomes" id="UP000069205">
    <property type="component" value="Chromosome"/>
</dbReference>
<sequence length="40" mass="4638">MTILQEPVEIFNTDALTYKLRSGKVLNSGREKRTLFRAKL</sequence>
<keyword evidence="2" id="KW-1185">Reference proteome</keyword>
<accession>A0A0K2GH62</accession>
<dbReference type="KEGG" id="nmv:NITMOv2_3804"/>
<dbReference type="EMBL" id="CP011801">
    <property type="protein sequence ID" value="ALA60194.1"/>
    <property type="molecule type" value="Genomic_DNA"/>
</dbReference>
<reference evidence="1 2" key="1">
    <citation type="journal article" date="2015" name="Proc. Natl. Acad. Sci. U.S.A.">
        <title>Expanded metabolic versatility of ubiquitous nitrite-oxidizing bacteria from the genus Nitrospira.</title>
        <authorList>
            <person name="Koch H."/>
            <person name="Lucker S."/>
            <person name="Albertsen M."/>
            <person name="Kitzinger K."/>
            <person name="Herbold C."/>
            <person name="Spieck E."/>
            <person name="Nielsen P.H."/>
            <person name="Wagner M."/>
            <person name="Daims H."/>
        </authorList>
    </citation>
    <scope>NUCLEOTIDE SEQUENCE [LARGE SCALE GENOMIC DNA]</scope>
    <source>
        <strain evidence="1 2">NSP M-1</strain>
    </source>
</reference>
<evidence type="ECO:0000313" key="1">
    <source>
        <dbReference type="EMBL" id="ALA60194.1"/>
    </source>
</evidence>
<gene>
    <name evidence="1" type="ORF">NITMOv2_3804</name>
</gene>